<organism evidence="4 5">
    <name type="scientific">Desulfobulbus oligotrophicus</name>
    <dbReference type="NCBI Taxonomy" id="1909699"/>
    <lineage>
        <taxon>Bacteria</taxon>
        <taxon>Pseudomonadati</taxon>
        <taxon>Thermodesulfobacteriota</taxon>
        <taxon>Desulfobulbia</taxon>
        <taxon>Desulfobulbales</taxon>
        <taxon>Desulfobulbaceae</taxon>
        <taxon>Desulfobulbus</taxon>
    </lineage>
</organism>
<dbReference type="Gene3D" id="1.10.287.470">
    <property type="entry name" value="Helix hairpin bin"/>
    <property type="match status" value="1"/>
</dbReference>
<dbReference type="Gene3D" id="2.40.420.20">
    <property type="match status" value="1"/>
</dbReference>
<reference evidence="4 5" key="1">
    <citation type="submission" date="2020-05" db="EMBL/GenBank/DDBJ databases">
        <title>Complete genome of Desulfobulbus oligotrophicus.</title>
        <authorList>
            <person name="Podar M."/>
        </authorList>
    </citation>
    <scope>NUCLEOTIDE SEQUENCE [LARGE SCALE GENOMIC DNA]</scope>
    <source>
        <strain evidence="4 5">Prop6</strain>
    </source>
</reference>
<dbReference type="Pfam" id="PF25973">
    <property type="entry name" value="BSH_CzcB"/>
    <property type="match status" value="1"/>
</dbReference>
<dbReference type="InterPro" id="IPR006143">
    <property type="entry name" value="RND_pump_MFP"/>
</dbReference>
<dbReference type="Proteomes" id="UP000596092">
    <property type="component" value="Chromosome"/>
</dbReference>
<dbReference type="PANTHER" id="PTHR30469">
    <property type="entry name" value="MULTIDRUG RESISTANCE PROTEIN MDTA"/>
    <property type="match status" value="1"/>
</dbReference>
<dbReference type="GO" id="GO:1990281">
    <property type="term" value="C:efflux pump complex"/>
    <property type="evidence" value="ECO:0007669"/>
    <property type="project" value="TreeGrafter"/>
</dbReference>
<dbReference type="NCBIfam" id="TIGR01730">
    <property type="entry name" value="RND_mfp"/>
    <property type="match status" value="1"/>
</dbReference>
<dbReference type="Gene3D" id="2.40.50.100">
    <property type="match status" value="1"/>
</dbReference>
<dbReference type="InterPro" id="IPR058637">
    <property type="entry name" value="YknX-like_C"/>
</dbReference>
<dbReference type="AlphaFoldDB" id="A0A7T5VD84"/>
<name>A0A7T5VD84_9BACT</name>
<accession>A0A7T5VD84</accession>
<dbReference type="SUPFAM" id="SSF111369">
    <property type="entry name" value="HlyD-like secretion proteins"/>
    <property type="match status" value="1"/>
</dbReference>
<evidence type="ECO:0000259" key="3">
    <source>
        <dbReference type="Pfam" id="PF25989"/>
    </source>
</evidence>
<dbReference type="GO" id="GO:0015562">
    <property type="term" value="F:efflux transmembrane transporter activity"/>
    <property type="evidence" value="ECO:0007669"/>
    <property type="project" value="TreeGrafter"/>
</dbReference>
<dbReference type="Gene3D" id="2.40.30.170">
    <property type="match status" value="1"/>
</dbReference>
<dbReference type="Pfam" id="PF25989">
    <property type="entry name" value="YknX_C"/>
    <property type="match status" value="1"/>
</dbReference>
<feature type="domain" description="CzcB-like barrel-sandwich hybrid" evidence="2">
    <location>
        <begin position="67"/>
        <end position="185"/>
    </location>
</feature>
<evidence type="ECO:0000313" key="4">
    <source>
        <dbReference type="EMBL" id="QQG65770.1"/>
    </source>
</evidence>
<protein>
    <submittedName>
        <fullName evidence="4">Efflux RND transporter periplasmic adaptor subunit</fullName>
    </submittedName>
</protein>
<feature type="domain" description="YknX-like C-terminal permuted SH3-like" evidence="3">
    <location>
        <begin position="278"/>
        <end position="344"/>
    </location>
</feature>
<dbReference type="PANTHER" id="PTHR30469:SF15">
    <property type="entry name" value="HLYD FAMILY OF SECRETION PROTEINS"/>
    <property type="match status" value="1"/>
</dbReference>
<dbReference type="InterPro" id="IPR058647">
    <property type="entry name" value="BSH_CzcB-like"/>
</dbReference>
<comment type="similarity">
    <text evidence="1">Belongs to the membrane fusion protein (MFP) (TC 8.A.1) family.</text>
</comment>
<evidence type="ECO:0000259" key="2">
    <source>
        <dbReference type="Pfam" id="PF25973"/>
    </source>
</evidence>
<dbReference type="RefSeq" id="WP_199261238.1">
    <property type="nucleotide sequence ID" value="NZ_CP054140.1"/>
</dbReference>
<evidence type="ECO:0000256" key="1">
    <source>
        <dbReference type="ARBA" id="ARBA00009477"/>
    </source>
</evidence>
<proteinExistence type="inferred from homology"/>
<gene>
    <name evidence="4" type="ORF">HP555_07800</name>
</gene>
<evidence type="ECO:0000313" key="5">
    <source>
        <dbReference type="Proteomes" id="UP000596092"/>
    </source>
</evidence>
<keyword evidence="5" id="KW-1185">Reference proteome</keyword>
<sequence length="346" mass="37032">MPLHQLLTKQSFISGVLWLWLLVIFTAGVEAAPRGAGAAVQVRIATVDRKEIPHFTVVTGTVQAAEQAAIAAKISGTVVTMPVQLGSRVKKGDLLAKIHAEELTARLHQAEATLAQTRRILKREQTLLQKHATTPESAKTAAEQTAIAQAGYDEARAMAGYTRITAPFAGVVARKLLTSGDLTTPGAVLLHLENDQSLQIEVMISERLLHTIHPGDELTVLVETIPLTTTGIVIEIAPAVDPRSRSAVIKLAVPSNTALRSGQLSRVLVPDHEKYSLFVPKSALIQSGQMETVFVVADGQARLRIVRSGTQDDAMVEILAGLTRGEKVVTTSSSRLVDGQAVQVQP</sequence>
<dbReference type="EMBL" id="CP054140">
    <property type="protein sequence ID" value="QQG65770.1"/>
    <property type="molecule type" value="Genomic_DNA"/>
</dbReference>
<dbReference type="KEGG" id="dog:HP555_07800"/>